<proteinExistence type="predicted"/>
<protein>
    <submittedName>
        <fullName evidence="3">PAP2 family protein</fullName>
    </submittedName>
</protein>
<feature type="transmembrane region" description="Helical" evidence="1">
    <location>
        <begin position="68"/>
        <end position="91"/>
    </location>
</feature>
<dbReference type="AlphaFoldDB" id="C0W587"/>
<gene>
    <name evidence="3" type="ORF">HMPREF0058_1031</name>
</gene>
<reference evidence="3 4" key="1">
    <citation type="submission" date="2009-01" db="EMBL/GenBank/DDBJ databases">
        <authorList>
            <person name="Qin X."/>
            <person name="Bachman B."/>
            <person name="Battles P."/>
            <person name="Bell A."/>
            <person name="Bess C."/>
            <person name="Bickham C."/>
            <person name="Chaboub L."/>
            <person name="Chen D."/>
            <person name="Coyle M."/>
            <person name="Deiros D.R."/>
            <person name="Dinh H."/>
            <person name="Forbes L."/>
            <person name="Fowler G."/>
            <person name="Francisco L."/>
            <person name="Fu Q."/>
            <person name="Gubbala S."/>
            <person name="Hale W."/>
            <person name="Han Y."/>
            <person name="Hemphill L."/>
            <person name="Highlander S.K."/>
            <person name="Hirani K."/>
            <person name="Hogues M."/>
            <person name="Jackson L."/>
            <person name="Jakkamsetti A."/>
            <person name="Javaid M."/>
            <person name="Jiang H."/>
            <person name="Korchina V."/>
            <person name="Kovar C."/>
            <person name="Lara F."/>
            <person name="Lee S."/>
            <person name="Mata R."/>
            <person name="Mathew T."/>
            <person name="Moen C."/>
            <person name="Morales K."/>
            <person name="Munidasa M."/>
            <person name="Nazareth L."/>
            <person name="Ngo R."/>
            <person name="Nguyen L."/>
            <person name="Okwuonu G."/>
            <person name="Ongeri F."/>
            <person name="Patil S."/>
            <person name="Petrosino J."/>
            <person name="Pham C."/>
            <person name="Pham P."/>
            <person name="Pu L.-L."/>
            <person name="Puazo M."/>
            <person name="Raj R."/>
            <person name="Reid J."/>
            <person name="Rouhana J."/>
            <person name="Saada N."/>
            <person name="Shang Y."/>
            <person name="Simmons D."/>
            <person name="Thornton R."/>
            <person name="Warren J."/>
            <person name="Weissenberger G."/>
            <person name="Zhang J."/>
            <person name="Zhang L."/>
            <person name="Zhou C."/>
            <person name="Zhu D."/>
            <person name="Muzny D."/>
            <person name="Worley K."/>
            <person name="Gibbs R."/>
        </authorList>
    </citation>
    <scope>NUCLEOTIDE SEQUENCE [LARGE SCALE GENOMIC DNA]</scope>
    <source>
        <strain evidence="3 4">DSM 15434</strain>
    </source>
</reference>
<keyword evidence="4" id="KW-1185">Reference proteome</keyword>
<feature type="domain" description="Phosphatidic acid phosphatase type 2/haloperoxidase" evidence="2">
    <location>
        <begin position="94"/>
        <end position="205"/>
    </location>
</feature>
<feature type="transmembrane region" description="Helical" evidence="1">
    <location>
        <begin position="20"/>
        <end position="38"/>
    </location>
</feature>
<dbReference type="RefSeq" id="WP_006547998.1">
    <property type="nucleotide sequence ID" value="NZ_DS999574.1"/>
</dbReference>
<organism evidence="3 4">
    <name type="scientific">Actinomyces urogenitalis DSM 15434</name>
    <dbReference type="NCBI Taxonomy" id="525246"/>
    <lineage>
        <taxon>Bacteria</taxon>
        <taxon>Bacillati</taxon>
        <taxon>Actinomycetota</taxon>
        <taxon>Actinomycetes</taxon>
        <taxon>Actinomycetales</taxon>
        <taxon>Actinomycetaceae</taxon>
        <taxon>Actinomyces</taxon>
    </lineage>
</organism>
<evidence type="ECO:0000256" key="1">
    <source>
        <dbReference type="SAM" id="Phobius"/>
    </source>
</evidence>
<evidence type="ECO:0000259" key="2">
    <source>
        <dbReference type="SMART" id="SM00014"/>
    </source>
</evidence>
<feature type="transmembrane region" description="Helical" evidence="1">
    <location>
        <begin position="98"/>
        <end position="119"/>
    </location>
</feature>
<dbReference type="Proteomes" id="UP000004778">
    <property type="component" value="Unassembled WGS sequence"/>
</dbReference>
<dbReference type="InterPro" id="IPR000326">
    <property type="entry name" value="PAP2/HPO"/>
</dbReference>
<dbReference type="EMBL" id="ACFH01000069">
    <property type="protein sequence ID" value="EEH66102.1"/>
    <property type="molecule type" value="Genomic_DNA"/>
</dbReference>
<feature type="transmembrane region" description="Helical" evidence="1">
    <location>
        <begin position="274"/>
        <end position="298"/>
    </location>
</feature>
<dbReference type="SUPFAM" id="SSF48317">
    <property type="entry name" value="Acid phosphatase/Vanadium-dependent haloperoxidase"/>
    <property type="match status" value="1"/>
</dbReference>
<dbReference type="Pfam" id="PF01569">
    <property type="entry name" value="PAP2"/>
    <property type="match status" value="1"/>
</dbReference>
<name>C0W587_9ACTO</name>
<feature type="transmembrane region" description="Helical" evidence="1">
    <location>
        <begin position="241"/>
        <end position="262"/>
    </location>
</feature>
<dbReference type="eggNOG" id="COG0671">
    <property type="taxonomic scope" value="Bacteria"/>
</dbReference>
<dbReference type="SMART" id="SM00014">
    <property type="entry name" value="acidPPc"/>
    <property type="match status" value="1"/>
</dbReference>
<dbReference type="STRING" id="103621.GCA_001067145_00112"/>
<dbReference type="GeneID" id="81708680"/>
<dbReference type="HOGENOM" id="CLU_061746_0_0_11"/>
<feature type="transmembrane region" description="Helical" evidence="1">
    <location>
        <begin position="163"/>
        <end position="184"/>
    </location>
</feature>
<sequence>MSTQRAASLGRTAVVLRRRAVALALASFATVLGSWYLMVATRAGQLVEQAAITGSFIGARFVTSQARWLLSTVSMPAAVALVMVILVIGLWGSARRRAWWAAAVVVAVNVSTQVLKHWVLTRPDYGVSLRYDGANTLPSGHTAMAASAAVALVLVVGPAWRSAAAWAGAALAALMGYSTLVCQWHRPADVVAAIALAVGWAALAVACGAWNSPADLDPPRLPRAGGDGVARRPRHPRHLRVLVWGGAVCGVLGVALTVVTWVRLENAASRTVSFMAYVGGALGTVAVAAVGIGLLAGLGRPRS</sequence>
<evidence type="ECO:0000313" key="4">
    <source>
        <dbReference type="Proteomes" id="UP000004778"/>
    </source>
</evidence>
<feature type="transmembrane region" description="Helical" evidence="1">
    <location>
        <begin position="190"/>
        <end position="210"/>
    </location>
</feature>
<feature type="transmembrane region" description="Helical" evidence="1">
    <location>
        <begin position="139"/>
        <end position="156"/>
    </location>
</feature>
<keyword evidence="1" id="KW-0472">Membrane</keyword>
<accession>C0W587</accession>
<keyword evidence="1" id="KW-1133">Transmembrane helix</keyword>
<keyword evidence="1" id="KW-0812">Transmembrane</keyword>
<dbReference type="Gene3D" id="1.20.144.10">
    <property type="entry name" value="Phosphatidic acid phosphatase type 2/haloperoxidase"/>
    <property type="match status" value="1"/>
</dbReference>
<comment type="caution">
    <text evidence="3">The sequence shown here is derived from an EMBL/GenBank/DDBJ whole genome shotgun (WGS) entry which is preliminary data.</text>
</comment>
<evidence type="ECO:0000313" key="3">
    <source>
        <dbReference type="EMBL" id="EEH66102.1"/>
    </source>
</evidence>
<dbReference type="InterPro" id="IPR036938">
    <property type="entry name" value="PAP2/HPO_sf"/>
</dbReference>